<name>A0A1C6RCS7_9ACTN</name>
<dbReference type="InterPro" id="IPR041698">
    <property type="entry name" value="Methyltransf_25"/>
</dbReference>
<keyword evidence="3" id="KW-1185">Reference proteome</keyword>
<organism evidence="2 3">
    <name type="scientific">Micromonospora rhizosphaerae</name>
    <dbReference type="NCBI Taxonomy" id="568872"/>
    <lineage>
        <taxon>Bacteria</taxon>
        <taxon>Bacillati</taxon>
        <taxon>Actinomycetota</taxon>
        <taxon>Actinomycetes</taxon>
        <taxon>Micromonosporales</taxon>
        <taxon>Micromonosporaceae</taxon>
        <taxon>Micromonospora</taxon>
    </lineage>
</organism>
<reference evidence="3" key="1">
    <citation type="submission" date="2016-06" db="EMBL/GenBank/DDBJ databases">
        <authorList>
            <person name="Varghese N."/>
            <person name="Submissions Spin"/>
        </authorList>
    </citation>
    <scope>NUCLEOTIDE SEQUENCE [LARGE SCALE GENOMIC DNA]</scope>
    <source>
        <strain evidence="3">DSM 45431</strain>
    </source>
</reference>
<dbReference type="GO" id="GO:0008168">
    <property type="term" value="F:methyltransferase activity"/>
    <property type="evidence" value="ECO:0007669"/>
    <property type="project" value="UniProtKB-KW"/>
</dbReference>
<dbReference type="SUPFAM" id="SSF53335">
    <property type="entry name" value="S-adenosyl-L-methionine-dependent methyltransferases"/>
    <property type="match status" value="1"/>
</dbReference>
<dbReference type="EMBL" id="FMHV01000002">
    <property type="protein sequence ID" value="SCL14957.1"/>
    <property type="molecule type" value="Genomic_DNA"/>
</dbReference>
<keyword evidence="2" id="KW-0808">Transferase</keyword>
<evidence type="ECO:0000313" key="2">
    <source>
        <dbReference type="EMBL" id="SCL14957.1"/>
    </source>
</evidence>
<dbReference type="GO" id="GO:0032259">
    <property type="term" value="P:methylation"/>
    <property type="evidence" value="ECO:0007669"/>
    <property type="project" value="UniProtKB-KW"/>
</dbReference>
<accession>A0A1C6RCS7</accession>
<protein>
    <submittedName>
        <fullName evidence="2">Methyltransferase domain-containing protein</fullName>
    </submittedName>
</protein>
<dbReference type="AlphaFoldDB" id="A0A1C6RCS7"/>
<dbReference type="CDD" id="cd02440">
    <property type="entry name" value="AdoMet_MTases"/>
    <property type="match status" value="1"/>
</dbReference>
<dbReference type="Pfam" id="PF13649">
    <property type="entry name" value="Methyltransf_25"/>
    <property type="match status" value="1"/>
</dbReference>
<evidence type="ECO:0000259" key="1">
    <source>
        <dbReference type="Pfam" id="PF13649"/>
    </source>
</evidence>
<keyword evidence="2" id="KW-0489">Methyltransferase</keyword>
<dbReference type="PANTHER" id="PTHR43591:SF110">
    <property type="entry name" value="RHODANESE DOMAIN-CONTAINING PROTEIN"/>
    <property type="match status" value="1"/>
</dbReference>
<dbReference type="OrthoDB" id="9805171at2"/>
<dbReference type="Gene3D" id="3.40.50.150">
    <property type="entry name" value="Vaccinia Virus protein VP39"/>
    <property type="match status" value="1"/>
</dbReference>
<dbReference type="InterPro" id="IPR029063">
    <property type="entry name" value="SAM-dependent_MTases_sf"/>
</dbReference>
<dbReference type="PANTHER" id="PTHR43591">
    <property type="entry name" value="METHYLTRANSFERASE"/>
    <property type="match status" value="1"/>
</dbReference>
<evidence type="ECO:0000313" key="3">
    <source>
        <dbReference type="Proteomes" id="UP000199413"/>
    </source>
</evidence>
<dbReference type="Proteomes" id="UP000199413">
    <property type="component" value="Unassembled WGS sequence"/>
</dbReference>
<feature type="domain" description="Methyltransferase" evidence="1">
    <location>
        <begin position="55"/>
        <end position="145"/>
    </location>
</feature>
<sequence length="230" mass="25164">MTMDAEVLSATRDSYDAVADEYAEMVASHLDGMPIDRALFTAFAELVRDNGNGQVADVGCGPGRVTILLSRLGLDAFGIDLSPGMVALARRTYPHLRFEEGSMLALDLRDCSLGGLLAYYSIIHIPWDQRPQVFAEFHRVLAPGGVLMLGFQVGDEQGHTAEFFGKAVSVDWYRQQPGEVASLLREAGFEMMMTAVREPGETEKTAQGCIMARKPSRGVDGIPRHLVTDR</sequence>
<gene>
    <name evidence="2" type="ORF">GA0070624_0573</name>
</gene>
<dbReference type="STRING" id="568872.GA0070624_0573"/>
<proteinExistence type="predicted"/>